<dbReference type="EMBL" id="JARKIF010000002">
    <property type="protein sequence ID" value="KAJ7646600.1"/>
    <property type="molecule type" value="Genomic_DNA"/>
</dbReference>
<evidence type="ECO:0000256" key="5">
    <source>
        <dbReference type="PIRSR" id="PIRSR601461-1"/>
    </source>
</evidence>
<feature type="active site" evidence="5">
    <location>
        <position position="104"/>
    </location>
</feature>
<reference evidence="9" key="1">
    <citation type="submission" date="2023-03" db="EMBL/GenBank/DDBJ databases">
        <title>Massive genome expansion in bonnet fungi (Mycena s.s.) driven by repeated elements and novel gene families across ecological guilds.</title>
        <authorList>
            <consortium name="Lawrence Berkeley National Laboratory"/>
            <person name="Harder C.B."/>
            <person name="Miyauchi S."/>
            <person name="Viragh M."/>
            <person name="Kuo A."/>
            <person name="Thoen E."/>
            <person name="Andreopoulos B."/>
            <person name="Lu D."/>
            <person name="Skrede I."/>
            <person name="Drula E."/>
            <person name="Henrissat B."/>
            <person name="Morin E."/>
            <person name="Kohler A."/>
            <person name="Barry K."/>
            <person name="LaButti K."/>
            <person name="Morin E."/>
            <person name="Salamov A."/>
            <person name="Lipzen A."/>
            <person name="Mereny Z."/>
            <person name="Hegedus B."/>
            <person name="Baldrian P."/>
            <person name="Stursova M."/>
            <person name="Weitz H."/>
            <person name="Taylor A."/>
            <person name="Grigoriev I.V."/>
            <person name="Nagy L.G."/>
            <person name="Martin F."/>
            <person name="Kauserud H."/>
        </authorList>
    </citation>
    <scope>NUCLEOTIDE SEQUENCE</scope>
    <source>
        <strain evidence="9">9284</strain>
    </source>
</reference>
<dbReference type="PROSITE" id="PS51767">
    <property type="entry name" value="PEPTIDASE_A1"/>
    <property type="match status" value="1"/>
</dbReference>
<name>A0AAD7CDS7_9AGAR</name>
<dbReference type="InterPro" id="IPR021109">
    <property type="entry name" value="Peptidase_aspartic_dom_sf"/>
</dbReference>
<evidence type="ECO:0000256" key="2">
    <source>
        <dbReference type="ARBA" id="ARBA00022670"/>
    </source>
</evidence>
<dbReference type="GO" id="GO:0004190">
    <property type="term" value="F:aspartic-type endopeptidase activity"/>
    <property type="evidence" value="ECO:0007669"/>
    <property type="project" value="UniProtKB-KW"/>
</dbReference>
<dbReference type="SUPFAM" id="SSF50630">
    <property type="entry name" value="Acid proteases"/>
    <property type="match status" value="1"/>
</dbReference>
<evidence type="ECO:0000256" key="3">
    <source>
        <dbReference type="ARBA" id="ARBA00022750"/>
    </source>
</evidence>
<protein>
    <submittedName>
        <fullName evidence="9">Aspartyl protease</fullName>
    </submittedName>
</protein>
<sequence length="468" mass="48807">MLQLPVATLLLLLSTSLCAAADPLHIPIGRRKSPRDLDHSDHLAAAEFMRMRYGFGNTTTPSTKRMQRRGSSEALPFVNQGGDSSYFGTVDIGTPPQSFNLILDTGSSDLWVADTSCQTCSQSTPVFNHASSSTFQVSTEQQTIMYGSGQVTGTISQESVSMGSFSFGKQGFLAAQTTSRNLLTGTVSGIMGLAFSALSATQTTPFWQNLVAQNQLESTEMGFWLSRFRGTKFTEEEPGGSFTLGGTNATFFTGDIEFLPMVGSSPPAFWQLGMEEITVQGNQLGLSVTGSQAPSAIDTGTTLIGGPSADVAALWGQIQGSEPMPTMPGFFQYPCSTSLQISLSFGGKLWPINPADLNIGSGTQPSSCVGGIFDLTQGSNIADNGGNPIWVVGDTFLKNVYTVFKQGSPNQIGFAQLSQAAGGGSGTPGVGNTPAAGNNSKGNGSVKGMLASPLAAVLALGTVLTLCL</sequence>
<evidence type="ECO:0000256" key="7">
    <source>
        <dbReference type="SAM" id="SignalP"/>
    </source>
</evidence>
<feature type="active site" evidence="5">
    <location>
        <position position="298"/>
    </location>
</feature>
<comment type="similarity">
    <text evidence="1 6">Belongs to the peptidase A1 family.</text>
</comment>
<dbReference type="CDD" id="cd05471">
    <property type="entry name" value="pepsin_like"/>
    <property type="match status" value="1"/>
</dbReference>
<comment type="caution">
    <text evidence="9">The sequence shown here is derived from an EMBL/GenBank/DDBJ whole genome shotgun (WGS) entry which is preliminary data.</text>
</comment>
<gene>
    <name evidence="9" type="ORF">FB45DRAFT_890866</name>
</gene>
<dbReference type="Pfam" id="PF00026">
    <property type="entry name" value="Asp"/>
    <property type="match status" value="1"/>
</dbReference>
<accession>A0AAD7CDS7</accession>
<keyword evidence="4 6" id="KW-0378">Hydrolase</keyword>
<organism evidence="9 10">
    <name type="scientific">Roridomyces roridus</name>
    <dbReference type="NCBI Taxonomy" id="1738132"/>
    <lineage>
        <taxon>Eukaryota</taxon>
        <taxon>Fungi</taxon>
        <taxon>Dikarya</taxon>
        <taxon>Basidiomycota</taxon>
        <taxon>Agaricomycotina</taxon>
        <taxon>Agaricomycetes</taxon>
        <taxon>Agaricomycetidae</taxon>
        <taxon>Agaricales</taxon>
        <taxon>Marasmiineae</taxon>
        <taxon>Mycenaceae</taxon>
        <taxon>Roridomyces</taxon>
    </lineage>
</organism>
<feature type="chain" id="PRO_5042051826" evidence="7">
    <location>
        <begin position="21"/>
        <end position="468"/>
    </location>
</feature>
<evidence type="ECO:0000256" key="4">
    <source>
        <dbReference type="ARBA" id="ARBA00022801"/>
    </source>
</evidence>
<evidence type="ECO:0000313" key="9">
    <source>
        <dbReference type="EMBL" id="KAJ7646600.1"/>
    </source>
</evidence>
<keyword evidence="2 6" id="KW-0645">Protease</keyword>
<dbReference type="GO" id="GO:0006508">
    <property type="term" value="P:proteolysis"/>
    <property type="evidence" value="ECO:0007669"/>
    <property type="project" value="UniProtKB-KW"/>
</dbReference>
<dbReference type="InterPro" id="IPR001969">
    <property type="entry name" value="Aspartic_peptidase_AS"/>
</dbReference>
<dbReference type="InterPro" id="IPR001461">
    <property type="entry name" value="Aspartic_peptidase_A1"/>
</dbReference>
<dbReference type="PANTHER" id="PTHR47966:SF6">
    <property type="entry name" value="PEPTIDASE A1 DOMAIN-CONTAINING PROTEIN"/>
    <property type="match status" value="1"/>
</dbReference>
<dbReference type="PROSITE" id="PS00141">
    <property type="entry name" value="ASP_PROTEASE"/>
    <property type="match status" value="1"/>
</dbReference>
<dbReference type="AlphaFoldDB" id="A0AAD7CDS7"/>
<evidence type="ECO:0000256" key="1">
    <source>
        <dbReference type="ARBA" id="ARBA00007447"/>
    </source>
</evidence>
<dbReference type="InterPro" id="IPR034164">
    <property type="entry name" value="Pepsin-like_dom"/>
</dbReference>
<feature type="domain" description="Peptidase A1" evidence="8">
    <location>
        <begin position="86"/>
        <end position="415"/>
    </location>
</feature>
<dbReference type="Proteomes" id="UP001221142">
    <property type="component" value="Unassembled WGS sequence"/>
</dbReference>
<dbReference type="FunFam" id="2.40.70.10:FF:000115">
    <property type="entry name" value="Lysosomal aspartic protease"/>
    <property type="match status" value="1"/>
</dbReference>
<evidence type="ECO:0000256" key="6">
    <source>
        <dbReference type="RuleBase" id="RU000454"/>
    </source>
</evidence>
<dbReference type="InterPro" id="IPR033121">
    <property type="entry name" value="PEPTIDASE_A1"/>
</dbReference>
<keyword evidence="7" id="KW-0732">Signal</keyword>
<evidence type="ECO:0000259" key="8">
    <source>
        <dbReference type="PROSITE" id="PS51767"/>
    </source>
</evidence>
<dbReference type="Gene3D" id="2.40.70.10">
    <property type="entry name" value="Acid Proteases"/>
    <property type="match status" value="2"/>
</dbReference>
<keyword evidence="3 6" id="KW-0064">Aspartyl protease</keyword>
<dbReference type="PANTHER" id="PTHR47966">
    <property type="entry name" value="BETA-SITE APP-CLEAVING ENZYME, ISOFORM A-RELATED"/>
    <property type="match status" value="1"/>
</dbReference>
<keyword evidence="10" id="KW-1185">Reference proteome</keyword>
<proteinExistence type="inferred from homology"/>
<feature type="signal peptide" evidence="7">
    <location>
        <begin position="1"/>
        <end position="20"/>
    </location>
</feature>
<dbReference type="PRINTS" id="PR00792">
    <property type="entry name" value="PEPSIN"/>
</dbReference>
<evidence type="ECO:0000313" key="10">
    <source>
        <dbReference type="Proteomes" id="UP001221142"/>
    </source>
</evidence>